<keyword evidence="2" id="KW-1185">Reference proteome</keyword>
<accession>A0A8H4UBH4</accession>
<reference evidence="1" key="2">
    <citation type="submission" date="2020-05" db="EMBL/GenBank/DDBJ databases">
        <authorList>
            <person name="Kim H.-S."/>
            <person name="Proctor R.H."/>
            <person name="Brown D.W."/>
        </authorList>
    </citation>
    <scope>NUCLEOTIDE SEQUENCE</scope>
    <source>
        <strain evidence="1">NRRL 20472</strain>
    </source>
</reference>
<evidence type="ECO:0000313" key="1">
    <source>
        <dbReference type="EMBL" id="KAF4973184.1"/>
    </source>
</evidence>
<proteinExistence type="predicted"/>
<sequence length="244" mass="26983">YSLPPLSTMVLQIFRFTLPRSLTISCHAFADLRREVALAGATHQHFGYSVQTRVAPIPKVEHEITWMMYWPEGPDLFERPHLKQYFVGLSQGDASSLLIELANSNDKELLAALTAPVCEVVAMRMSDDAPISEMPLSHSMHKTFTDCYKMQGFSGGNWGYASNTNFVGGESIAVLDPQGSRLDSQDRKLAIYLLGWESIELHEDASKGPVFAEEMTKLGPWISKESGACGIVTSKLGGRIDEDL</sequence>
<gene>
    <name evidence="1" type="ORF">FSARC_436</name>
</gene>
<name>A0A8H4UBH4_9HYPO</name>
<evidence type="ECO:0000313" key="2">
    <source>
        <dbReference type="Proteomes" id="UP000622797"/>
    </source>
</evidence>
<protein>
    <submittedName>
        <fullName evidence="1">Uncharacterized protein</fullName>
    </submittedName>
</protein>
<dbReference type="OrthoDB" id="2824656at2759"/>
<dbReference type="EMBL" id="JABEXW010000026">
    <property type="protein sequence ID" value="KAF4973184.1"/>
    <property type="molecule type" value="Genomic_DNA"/>
</dbReference>
<dbReference type="AlphaFoldDB" id="A0A8H4UBH4"/>
<reference evidence="1" key="1">
    <citation type="journal article" date="2020" name="BMC Genomics">
        <title>Correction to: Identification and distribution of gene clusters required for synthesis of sphingolipid metabolism inhibitors in diverse species of the filamentous fungus Fusarium.</title>
        <authorList>
            <person name="Kim H.S."/>
            <person name="Lohmar J.M."/>
            <person name="Busman M."/>
            <person name="Brown D.W."/>
            <person name="Naumann T.A."/>
            <person name="Divon H.H."/>
            <person name="Lysoe E."/>
            <person name="Uhlig S."/>
            <person name="Proctor R.H."/>
        </authorList>
    </citation>
    <scope>NUCLEOTIDE SEQUENCE</scope>
    <source>
        <strain evidence="1">NRRL 20472</strain>
    </source>
</reference>
<comment type="caution">
    <text evidence="1">The sequence shown here is derived from an EMBL/GenBank/DDBJ whole genome shotgun (WGS) entry which is preliminary data.</text>
</comment>
<feature type="non-terminal residue" evidence="1">
    <location>
        <position position="1"/>
    </location>
</feature>
<organism evidence="1 2">
    <name type="scientific">Fusarium sarcochroum</name>
    <dbReference type="NCBI Taxonomy" id="1208366"/>
    <lineage>
        <taxon>Eukaryota</taxon>
        <taxon>Fungi</taxon>
        <taxon>Dikarya</taxon>
        <taxon>Ascomycota</taxon>
        <taxon>Pezizomycotina</taxon>
        <taxon>Sordariomycetes</taxon>
        <taxon>Hypocreomycetidae</taxon>
        <taxon>Hypocreales</taxon>
        <taxon>Nectriaceae</taxon>
        <taxon>Fusarium</taxon>
        <taxon>Fusarium lateritium species complex</taxon>
    </lineage>
</organism>
<dbReference type="Proteomes" id="UP000622797">
    <property type="component" value="Unassembled WGS sequence"/>
</dbReference>